<dbReference type="Pfam" id="PF13860">
    <property type="entry name" value="FlgD_ig"/>
    <property type="match status" value="1"/>
</dbReference>
<evidence type="ECO:0000256" key="2">
    <source>
        <dbReference type="SAM" id="SignalP"/>
    </source>
</evidence>
<protein>
    <submittedName>
        <fullName evidence="4">T9SS type A sorting domain-containing protein</fullName>
    </submittedName>
</protein>
<dbReference type="PANTHER" id="PTHR33794">
    <property type="entry name" value="BACILLOLYSIN"/>
    <property type="match status" value="1"/>
</dbReference>
<proteinExistence type="predicted"/>
<dbReference type="Gene3D" id="2.60.120.200">
    <property type="match status" value="1"/>
</dbReference>
<dbReference type="InterPro" id="IPR026444">
    <property type="entry name" value="Secre_tail"/>
</dbReference>
<dbReference type="InterPro" id="IPR013320">
    <property type="entry name" value="ConA-like_dom_sf"/>
</dbReference>
<evidence type="ECO:0000313" key="4">
    <source>
        <dbReference type="EMBL" id="MCA9754230.1"/>
    </source>
</evidence>
<organism evidence="4 5">
    <name type="scientific">Eiseniibacteriota bacterium</name>
    <dbReference type="NCBI Taxonomy" id="2212470"/>
    <lineage>
        <taxon>Bacteria</taxon>
        <taxon>Candidatus Eiseniibacteriota</taxon>
    </lineage>
</organism>
<dbReference type="AlphaFoldDB" id="A0A956NAU0"/>
<dbReference type="Proteomes" id="UP000739538">
    <property type="component" value="Unassembled WGS sequence"/>
</dbReference>
<accession>A0A956NAU0</accession>
<evidence type="ECO:0000259" key="3">
    <source>
        <dbReference type="Pfam" id="PF13860"/>
    </source>
</evidence>
<gene>
    <name evidence="4" type="ORF">KDA27_00400</name>
</gene>
<feature type="domain" description="FlgD/Vpr Ig-like" evidence="3">
    <location>
        <begin position="898"/>
        <end position="961"/>
    </location>
</feature>
<dbReference type="InterPro" id="IPR050728">
    <property type="entry name" value="Zinc_Metalloprotease_M4"/>
</dbReference>
<evidence type="ECO:0000313" key="5">
    <source>
        <dbReference type="Proteomes" id="UP000739538"/>
    </source>
</evidence>
<feature type="region of interest" description="Disordered" evidence="1">
    <location>
        <begin position="722"/>
        <end position="757"/>
    </location>
</feature>
<feature type="signal peptide" evidence="2">
    <location>
        <begin position="1"/>
        <end position="22"/>
    </location>
</feature>
<dbReference type="SUPFAM" id="SSF55486">
    <property type="entry name" value="Metalloproteases ('zincins'), catalytic domain"/>
    <property type="match status" value="1"/>
</dbReference>
<reference evidence="4" key="2">
    <citation type="journal article" date="2021" name="Microbiome">
        <title>Successional dynamics and alternative stable states in a saline activated sludge microbial community over 9 years.</title>
        <authorList>
            <person name="Wang Y."/>
            <person name="Ye J."/>
            <person name="Ju F."/>
            <person name="Liu L."/>
            <person name="Boyd J.A."/>
            <person name="Deng Y."/>
            <person name="Parks D.H."/>
            <person name="Jiang X."/>
            <person name="Yin X."/>
            <person name="Woodcroft B.J."/>
            <person name="Tyson G.W."/>
            <person name="Hugenholtz P."/>
            <person name="Polz M.F."/>
            <person name="Zhang T."/>
        </authorList>
    </citation>
    <scope>NUCLEOTIDE SEQUENCE</scope>
    <source>
        <strain evidence="4">HKST-UBA02</strain>
    </source>
</reference>
<name>A0A956NAU0_UNCEI</name>
<dbReference type="NCBIfam" id="TIGR04183">
    <property type="entry name" value="Por_Secre_tail"/>
    <property type="match status" value="1"/>
</dbReference>
<dbReference type="PANTHER" id="PTHR33794:SF1">
    <property type="entry name" value="BACILLOLYSIN"/>
    <property type="match status" value="1"/>
</dbReference>
<reference evidence="4" key="1">
    <citation type="submission" date="2020-04" db="EMBL/GenBank/DDBJ databases">
        <authorList>
            <person name="Zhang T."/>
        </authorList>
    </citation>
    <scope>NUCLEOTIDE SEQUENCE</scope>
    <source>
        <strain evidence="4">HKST-UBA02</strain>
    </source>
</reference>
<dbReference type="Gene3D" id="3.10.170.10">
    <property type="match status" value="1"/>
</dbReference>
<evidence type="ECO:0000256" key="1">
    <source>
        <dbReference type="SAM" id="MobiDB-lite"/>
    </source>
</evidence>
<dbReference type="Gene3D" id="2.60.40.4070">
    <property type="match status" value="1"/>
</dbReference>
<dbReference type="InterPro" id="IPR025965">
    <property type="entry name" value="FlgD/Vpr_Ig-like"/>
</dbReference>
<sequence length="975" mass="103784">MNRSLRLVILASAAAGATVWNATDASAFAPVDQTHLEIPIPTYPTGVYQTSQTVQASLDAATSVEGAYGGDWMVQSWNPQTNTPHRILGSGANVAGSLVADFDAADAALSVATQNSQALGLDPSSLELLKVTRGLGKVAAHFQQVWNGYEVMGGRYHATFLESGRLFVMGSDFYSNITLDPNPTVSLAEAEFAATKDLGFDPSVDSIVGEPVLKVLPFATGVDQVRHHLVYEFRIEIQEPYAIWQTYVDAHAGEIVWRYDDVHYFSGTTEADVEQDTYCNGETPGPVGYMEVSVSGQGTTNSDVDGNWSIGAGSGSATVTSRFYGPYCDVNRSSGGSDASFTGTADGGTPFTIDWTDANSRQDERDVFEGVSDVHDFISTFDPTFGYINQRMTARVGVSGTCNAFWNGTINFYNAGGGCANSGEIQGVVHHEFGHGVQNAIIGGQGNEGLGEGNSDILANFITDESIIGRGFQLNCSAGIRNSDNTLQYPEDLTGQVHNDGRIMAGAVWDVREALEASLGQEAGEFRAAQLWHFGRILEQPTNQPDQALSMFIADDDDGDLINGTPNFDAICTGIGQHGFECPLVVIGVFIQHTPPASPHPEGTVDLVADVTSTVTGANIIPGSVVVDYWVNGVGPSQVQMTNTSGATYTASFAIDANEEVAYQISAEDDQGYAGTSPLDAPATLHYVDAPTVFDDMEAAGGWSVNSEGSDDASTGIWVRVNPNGTEAQPEDDHTPNPGVNAWVTGQGSVGGAVGENDVDGGTTTLYSPVYDASGGEFAIVKYWRWYSNDKGNAPNADEWVVQVRNDGGPWIDLERNQDNQNQWFQIRADLVSIFGTPGNIQFKFLASDLATGSIVEAGLDDFSVVIGTTQDPADAPSIGADVARYALLGARPNPIAGQGRIAFQVPTRTDVNVEVFDVSGRSLRVLANGAFEAGTHSVEWDGKDDRGHSVGSGVYYVQMVTGEYTATRKITVQK</sequence>
<comment type="caution">
    <text evidence="4">The sequence shown here is derived from an EMBL/GenBank/DDBJ whole genome shotgun (WGS) entry which is preliminary data.</text>
</comment>
<dbReference type="EMBL" id="JAGQHS010000001">
    <property type="protein sequence ID" value="MCA9754230.1"/>
    <property type="molecule type" value="Genomic_DNA"/>
</dbReference>
<keyword evidence="2" id="KW-0732">Signal</keyword>
<feature type="chain" id="PRO_5037372890" evidence="2">
    <location>
        <begin position="23"/>
        <end position="975"/>
    </location>
</feature>
<dbReference type="SUPFAM" id="SSF49899">
    <property type="entry name" value="Concanavalin A-like lectins/glucanases"/>
    <property type="match status" value="1"/>
</dbReference>